<protein>
    <submittedName>
        <fullName evidence="1">Uncharacterized protein</fullName>
    </submittedName>
</protein>
<dbReference type="AlphaFoldDB" id="A0AAV4MMT2"/>
<dbReference type="EMBL" id="BPLR01002428">
    <property type="protein sequence ID" value="GIX73577.1"/>
    <property type="molecule type" value="Genomic_DNA"/>
</dbReference>
<name>A0AAV4MMT2_CAEEX</name>
<organism evidence="1 2">
    <name type="scientific">Caerostris extrusa</name>
    <name type="common">Bark spider</name>
    <name type="synonym">Caerostris bankana</name>
    <dbReference type="NCBI Taxonomy" id="172846"/>
    <lineage>
        <taxon>Eukaryota</taxon>
        <taxon>Metazoa</taxon>
        <taxon>Ecdysozoa</taxon>
        <taxon>Arthropoda</taxon>
        <taxon>Chelicerata</taxon>
        <taxon>Arachnida</taxon>
        <taxon>Araneae</taxon>
        <taxon>Araneomorphae</taxon>
        <taxon>Entelegynae</taxon>
        <taxon>Araneoidea</taxon>
        <taxon>Araneidae</taxon>
        <taxon>Caerostris</taxon>
    </lineage>
</organism>
<sequence>MQVSLYSVKLFSTPRTPYQNNIMHQEQGVLIFPENLIQINLHSATCENRGQALLKNTLHNNNSSTRAFQTSVPFPPTDN</sequence>
<accession>A0AAV4MMT2</accession>
<evidence type="ECO:0000313" key="1">
    <source>
        <dbReference type="EMBL" id="GIX73577.1"/>
    </source>
</evidence>
<reference evidence="1 2" key="1">
    <citation type="submission" date="2021-06" db="EMBL/GenBank/DDBJ databases">
        <title>Caerostris extrusa draft genome.</title>
        <authorList>
            <person name="Kono N."/>
            <person name="Arakawa K."/>
        </authorList>
    </citation>
    <scope>NUCLEOTIDE SEQUENCE [LARGE SCALE GENOMIC DNA]</scope>
</reference>
<proteinExistence type="predicted"/>
<gene>
    <name evidence="1" type="ORF">CEXT_675991</name>
</gene>
<evidence type="ECO:0000313" key="2">
    <source>
        <dbReference type="Proteomes" id="UP001054945"/>
    </source>
</evidence>
<comment type="caution">
    <text evidence="1">The sequence shown here is derived from an EMBL/GenBank/DDBJ whole genome shotgun (WGS) entry which is preliminary data.</text>
</comment>
<keyword evidence="2" id="KW-1185">Reference proteome</keyword>
<dbReference type="Proteomes" id="UP001054945">
    <property type="component" value="Unassembled WGS sequence"/>
</dbReference>